<dbReference type="GO" id="GO:0000155">
    <property type="term" value="F:phosphorelay sensor kinase activity"/>
    <property type="evidence" value="ECO:0007669"/>
    <property type="project" value="InterPro"/>
</dbReference>
<dbReference type="SUPFAM" id="SSF55874">
    <property type="entry name" value="ATPase domain of HSP90 chaperone/DNA topoisomerase II/histidine kinase"/>
    <property type="match status" value="1"/>
</dbReference>
<dbReference type="InterPro" id="IPR011712">
    <property type="entry name" value="Sig_transdc_His_kin_sub3_dim/P"/>
</dbReference>
<dbReference type="NCBIfam" id="TIGR00229">
    <property type="entry name" value="sensory_box"/>
    <property type="match status" value="2"/>
</dbReference>
<name>A0A7G8BC83_9BACT</name>
<evidence type="ECO:0000313" key="7">
    <source>
        <dbReference type="EMBL" id="QNI30153.1"/>
    </source>
</evidence>
<dbReference type="PROSITE" id="PS50109">
    <property type="entry name" value="HIS_KIN"/>
    <property type="match status" value="1"/>
</dbReference>
<accession>A0A7G8BC83</accession>
<evidence type="ECO:0000259" key="5">
    <source>
        <dbReference type="PROSITE" id="PS50112"/>
    </source>
</evidence>
<organism evidence="7 8">
    <name type="scientific">Alloacidobacterium dinghuense</name>
    <dbReference type="NCBI Taxonomy" id="2763107"/>
    <lineage>
        <taxon>Bacteria</taxon>
        <taxon>Pseudomonadati</taxon>
        <taxon>Acidobacteriota</taxon>
        <taxon>Terriglobia</taxon>
        <taxon>Terriglobales</taxon>
        <taxon>Acidobacteriaceae</taxon>
        <taxon>Alloacidobacterium</taxon>
    </lineage>
</organism>
<dbReference type="Pfam" id="PF07730">
    <property type="entry name" value="HisKA_3"/>
    <property type="match status" value="1"/>
</dbReference>
<dbReference type="KEGG" id="adin:H7849_13205"/>
<proteinExistence type="predicted"/>
<dbReference type="GO" id="GO:0016020">
    <property type="term" value="C:membrane"/>
    <property type="evidence" value="ECO:0007669"/>
    <property type="project" value="InterPro"/>
</dbReference>
<feature type="domain" description="PAS" evidence="5">
    <location>
        <begin position="176"/>
        <end position="241"/>
    </location>
</feature>
<keyword evidence="3" id="KW-0902">Two-component regulatory system</keyword>
<dbReference type="InterPro" id="IPR050482">
    <property type="entry name" value="Sensor_HK_TwoCompSys"/>
</dbReference>
<evidence type="ECO:0000259" key="4">
    <source>
        <dbReference type="PROSITE" id="PS50109"/>
    </source>
</evidence>
<dbReference type="SMART" id="SM00091">
    <property type="entry name" value="PAS"/>
    <property type="match status" value="2"/>
</dbReference>
<dbReference type="Gene3D" id="3.30.565.10">
    <property type="entry name" value="Histidine kinase-like ATPase, C-terminal domain"/>
    <property type="match status" value="1"/>
</dbReference>
<keyword evidence="1" id="KW-0808">Transferase</keyword>
<keyword evidence="2" id="KW-0418">Kinase</keyword>
<dbReference type="CDD" id="cd16917">
    <property type="entry name" value="HATPase_UhpB-NarQ-NarX-like"/>
    <property type="match status" value="1"/>
</dbReference>
<sequence>MREIGQAEALLFDLASVFNNSSAGSGSIGEYCVSDAPSADAQTPDLEAKYRALLEQMPAVVFMVYLDRGISEAYVSPQIEAALGYSREEWLEDPIRWYQHIHPDDKQRWSVEAAEMFLTGKPLRSSYRVIARDGRVIWFHCDARMVRRDDGRPWFIHGVAFDISDLKRVEEKLEEERNFVTTILDTVGALVVVLDDAGRILRFNPACELTTGYSIEEVQGKCIWDLFLLPEEAARFRTMFEVLRADLLTQDYQSTWMTKHGEQRLIAWTSTLLHGNGGTSNYVIATGIDITERKQLEKAILDISAREQRRIGQDLHDGLGQHLTGIAFMAKVHEARLAEHKRSETEDATKIVKLVNEAIHKTRELARGLLPVVSDSHGLMSALQVWTAEVEDLFGVSCRFQCESPVLIHDVTTATHLYHIAQEAVNNAMKHGEAQNIVIELTADQERGRLAVRDDGKGIADVSERAQGMGRHIMRYRAGMVGGALEIQRVPPRGTVVICSFPMKDCG</sequence>
<dbReference type="InterPro" id="IPR005467">
    <property type="entry name" value="His_kinase_dom"/>
</dbReference>
<dbReference type="Pfam" id="PF13426">
    <property type="entry name" value="PAS_9"/>
    <property type="match status" value="1"/>
</dbReference>
<evidence type="ECO:0000256" key="2">
    <source>
        <dbReference type="ARBA" id="ARBA00022777"/>
    </source>
</evidence>
<evidence type="ECO:0000259" key="6">
    <source>
        <dbReference type="PROSITE" id="PS50113"/>
    </source>
</evidence>
<dbReference type="InterPro" id="IPR000014">
    <property type="entry name" value="PAS"/>
</dbReference>
<dbReference type="SUPFAM" id="SSF55785">
    <property type="entry name" value="PYP-like sensor domain (PAS domain)"/>
    <property type="match status" value="2"/>
</dbReference>
<dbReference type="Gene3D" id="3.30.450.20">
    <property type="entry name" value="PAS domain"/>
    <property type="match status" value="2"/>
</dbReference>
<evidence type="ECO:0000256" key="3">
    <source>
        <dbReference type="ARBA" id="ARBA00023012"/>
    </source>
</evidence>
<dbReference type="PROSITE" id="PS50113">
    <property type="entry name" value="PAC"/>
    <property type="match status" value="2"/>
</dbReference>
<dbReference type="PANTHER" id="PTHR24421">
    <property type="entry name" value="NITRATE/NITRITE SENSOR PROTEIN NARX-RELATED"/>
    <property type="match status" value="1"/>
</dbReference>
<dbReference type="RefSeq" id="WP_186739809.1">
    <property type="nucleotide sequence ID" value="NZ_CP060394.1"/>
</dbReference>
<feature type="domain" description="Histidine kinase" evidence="4">
    <location>
        <begin position="417"/>
        <end position="505"/>
    </location>
</feature>
<dbReference type="CDD" id="cd00130">
    <property type="entry name" value="PAS"/>
    <property type="match status" value="2"/>
</dbReference>
<dbReference type="Gene3D" id="1.20.5.1930">
    <property type="match status" value="1"/>
</dbReference>
<dbReference type="Pfam" id="PF02518">
    <property type="entry name" value="HATPase_c"/>
    <property type="match status" value="1"/>
</dbReference>
<dbReference type="EMBL" id="CP060394">
    <property type="protein sequence ID" value="QNI30153.1"/>
    <property type="molecule type" value="Genomic_DNA"/>
</dbReference>
<keyword evidence="8" id="KW-1185">Reference proteome</keyword>
<dbReference type="GO" id="GO:0046983">
    <property type="term" value="F:protein dimerization activity"/>
    <property type="evidence" value="ECO:0007669"/>
    <property type="project" value="InterPro"/>
</dbReference>
<dbReference type="SMART" id="SM00086">
    <property type="entry name" value="PAC"/>
    <property type="match status" value="2"/>
</dbReference>
<feature type="domain" description="PAC" evidence="6">
    <location>
        <begin position="123"/>
        <end position="175"/>
    </location>
</feature>
<dbReference type="AlphaFoldDB" id="A0A7G8BC83"/>
<evidence type="ECO:0000313" key="8">
    <source>
        <dbReference type="Proteomes" id="UP000515312"/>
    </source>
</evidence>
<feature type="domain" description="PAS" evidence="5">
    <location>
        <begin position="46"/>
        <end position="107"/>
    </location>
</feature>
<dbReference type="InterPro" id="IPR000700">
    <property type="entry name" value="PAS-assoc_C"/>
</dbReference>
<dbReference type="InterPro" id="IPR035965">
    <property type="entry name" value="PAS-like_dom_sf"/>
</dbReference>
<feature type="domain" description="PAC" evidence="6">
    <location>
        <begin position="250"/>
        <end position="302"/>
    </location>
</feature>
<reference evidence="7 8" key="1">
    <citation type="submission" date="2020-08" db="EMBL/GenBank/DDBJ databases">
        <title>Edaphobacter telluris sp. nov. and Acidobacterium dinghuensis sp. nov., two acidobacteria isolated from forest soil.</title>
        <authorList>
            <person name="Fu J."/>
            <person name="Qiu L."/>
        </authorList>
    </citation>
    <scope>NUCLEOTIDE SEQUENCE [LARGE SCALE GENOMIC DNA]</scope>
    <source>
        <strain evidence="7">4Y35</strain>
    </source>
</reference>
<dbReference type="InterPro" id="IPR036890">
    <property type="entry name" value="HATPase_C_sf"/>
</dbReference>
<dbReference type="InterPro" id="IPR003594">
    <property type="entry name" value="HATPase_dom"/>
</dbReference>
<dbReference type="PROSITE" id="PS50112">
    <property type="entry name" value="PAS"/>
    <property type="match status" value="2"/>
</dbReference>
<dbReference type="Pfam" id="PF08447">
    <property type="entry name" value="PAS_3"/>
    <property type="match status" value="1"/>
</dbReference>
<dbReference type="Proteomes" id="UP000515312">
    <property type="component" value="Chromosome"/>
</dbReference>
<dbReference type="SMART" id="SM00387">
    <property type="entry name" value="HATPase_c"/>
    <property type="match status" value="1"/>
</dbReference>
<dbReference type="InterPro" id="IPR013655">
    <property type="entry name" value="PAS_fold_3"/>
</dbReference>
<gene>
    <name evidence="7" type="ORF">H7849_13205</name>
</gene>
<dbReference type="InterPro" id="IPR001610">
    <property type="entry name" value="PAC"/>
</dbReference>
<evidence type="ECO:0000256" key="1">
    <source>
        <dbReference type="ARBA" id="ARBA00022679"/>
    </source>
</evidence>
<protein>
    <submittedName>
        <fullName evidence="7">PAS domain S-box protein</fullName>
    </submittedName>
</protein>